<dbReference type="STRING" id="81985.R0F9B5"/>
<evidence type="ECO:0000313" key="2">
    <source>
        <dbReference type="EMBL" id="EOA18266.1"/>
    </source>
</evidence>
<accession>R0F9B5</accession>
<evidence type="ECO:0000259" key="1">
    <source>
        <dbReference type="Pfam" id="PF02721"/>
    </source>
</evidence>
<dbReference type="Proteomes" id="UP000029121">
    <property type="component" value="Unassembled WGS sequence"/>
</dbReference>
<dbReference type="InterPro" id="IPR003871">
    <property type="entry name" value="RFA1B/D_OB_1st"/>
</dbReference>
<reference evidence="3" key="1">
    <citation type="journal article" date="2013" name="Nat. Genet.">
        <title>The Capsella rubella genome and the genomic consequences of rapid mating system evolution.</title>
        <authorList>
            <person name="Slotte T."/>
            <person name="Hazzouri K.M."/>
            <person name="Agren J.A."/>
            <person name="Koenig D."/>
            <person name="Maumus F."/>
            <person name="Guo Y.L."/>
            <person name="Steige K."/>
            <person name="Platts A.E."/>
            <person name="Escobar J.S."/>
            <person name="Newman L.K."/>
            <person name="Wang W."/>
            <person name="Mandakova T."/>
            <person name="Vello E."/>
            <person name="Smith L.M."/>
            <person name="Henz S.R."/>
            <person name="Steffen J."/>
            <person name="Takuno S."/>
            <person name="Brandvain Y."/>
            <person name="Coop G."/>
            <person name="Andolfatto P."/>
            <person name="Hu T.T."/>
            <person name="Blanchette M."/>
            <person name="Clark R.M."/>
            <person name="Quesneville H."/>
            <person name="Nordborg M."/>
            <person name="Gaut B.S."/>
            <person name="Lysak M.A."/>
            <person name="Jenkins J."/>
            <person name="Grimwood J."/>
            <person name="Chapman J."/>
            <person name="Prochnik S."/>
            <person name="Shu S."/>
            <person name="Rokhsar D."/>
            <person name="Schmutz J."/>
            <person name="Weigel D."/>
            <person name="Wright S.I."/>
        </authorList>
    </citation>
    <scope>NUCLEOTIDE SEQUENCE [LARGE SCALE GENOMIC DNA]</scope>
    <source>
        <strain evidence="3">cv. Monte Gargano</strain>
    </source>
</reference>
<dbReference type="CDD" id="cd04480">
    <property type="entry name" value="RPA1_DBD_A_like"/>
    <property type="match status" value="1"/>
</dbReference>
<dbReference type="InterPro" id="IPR012340">
    <property type="entry name" value="NA-bd_OB-fold"/>
</dbReference>
<dbReference type="EMBL" id="KB870811">
    <property type="protein sequence ID" value="EOA18266.1"/>
    <property type="molecule type" value="Genomic_DNA"/>
</dbReference>
<keyword evidence="3" id="KW-1185">Reference proteome</keyword>
<dbReference type="SUPFAM" id="SSF50249">
    <property type="entry name" value="Nucleic acid-binding proteins"/>
    <property type="match status" value="1"/>
</dbReference>
<sequence>MAAIDVVAIPATSDYSTFDDLRLGRSSQQVVGRLLRFWDARNILKNGEFMGIVALLLDEKCSVIHCFIPAARASQFRNVLQEGVIFSVAGFEVGRCTNLYKITDHPFVIRFLPSTTIAEVAHVVPKLG</sequence>
<dbReference type="eggNOG" id="ENOG502SGZM">
    <property type="taxonomic scope" value="Eukaryota"/>
</dbReference>
<dbReference type="AlphaFoldDB" id="R0F9B5"/>
<gene>
    <name evidence="2" type="ORF">CARUB_v10006759mg</name>
</gene>
<protein>
    <recommendedName>
        <fullName evidence="1">Replication protein A 70 kDa DNA-binding subunit B/D first OB fold domain-containing protein</fullName>
    </recommendedName>
</protein>
<name>R0F9B5_9BRAS</name>
<proteinExistence type="predicted"/>
<dbReference type="Pfam" id="PF02721">
    <property type="entry name" value="DUF223"/>
    <property type="match status" value="1"/>
</dbReference>
<dbReference type="Gene3D" id="2.40.50.140">
    <property type="entry name" value="Nucleic acid-binding proteins"/>
    <property type="match status" value="1"/>
</dbReference>
<evidence type="ECO:0000313" key="3">
    <source>
        <dbReference type="Proteomes" id="UP000029121"/>
    </source>
</evidence>
<dbReference type="PANTHER" id="PTHR47165">
    <property type="entry name" value="OS03G0429900 PROTEIN"/>
    <property type="match status" value="1"/>
</dbReference>
<feature type="domain" description="Replication protein A 70 kDa DNA-binding subunit B/D first OB fold" evidence="1">
    <location>
        <begin position="30"/>
        <end position="118"/>
    </location>
</feature>
<dbReference type="PANTHER" id="PTHR47165:SF4">
    <property type="entry name" value="OS03G0429900 PROTEIN"/>
    <property type="match status" value="1"/>
</dbReference>
<organism evidence="2 3">
    <name type="scientific">Capsella rubella</name>
    <dbReference type="NCBI Taxonomy" id="81985"/>
    <lineage>
        <taxon>Eukaryota</taxon>
        <taxon>Viridiplantae</taxon>
        <taxon>Streptophyta</taxon>
        <taxon>Embryophyta</taxon>
        <taxon>Tracheophyta</taxon>
        <taxon>Spermatophyta</taxon>
        <taxon>Magnoliopsida</taxon>
        <taxon>eudicotyledons</taxon>
        <taxon>Gunneridae</taxon>
        <taxon>Pentapetalae</taxon>
        <taxon>rosids</taxon>
        <taxon>malvids</taxon>
        <taxon>Brassicales</taxon>
        <taxon>Brassicaceae</taxon>
        <taxon>Camelineae</taxon>
        <taxon>Capsella</taxon>
    </lineage>
</organism>